<reference evidence="2 3" key="1">
    <citation type="journal article" date="2019" name="Int. J. Syst. Evol. Microbiol.">
        <title>The Global Catalogue of Microorganisms (GCM) 10K type strain sequencing project: providing services to taxonomists for standard genome sequencing and annotation.</title>
        <authorList>
            <consortium name="The Broad Institute Genomics Platform"/>
            <consortium name="The Broad Institute Genome Sequencing Center for Infectious Disease"/>
            <person name="Wu L."/>
            <person name="Ma J."/>
        </authorList>
    </citation>
    <scope>NUCLEOTIDE SEQUENCE [LARGE SCALE GENOMIC DNA]</scope>
    <source>
        <strain evidence="2 3">XZGYJ-43</strain>
    </source>
</reference>
<comment type="caution">
    <text evidence="2">The sequence shown here is derived from an EMBL/GenBank/DDBJ whole genome shotgun (WGS) entry which is preliminary data.</text>
</comment>
<evidence type="ECO:0000313" key="2">
    <source>
        <dbReference type="EMBL" id="MFC7201720.1"/>
    </source>
</evidence>
<dbReference type="Proteomes" id="UP001596447">
    <property type="component" value="Unassembled WGS sequence"/>
</dbReference>
<accession>A0ABD5Z8Z6</accession>
<gene>
    <name evidence="2" type="ORF">ACFQJ9_20290</name>
</gene>
<dbReference type="AlphaFoldDB" id="A0ABD5Z8Z6"/>
<keyword evidence="1" id="KW-1133">Transmembrane helix</keyword>
<proteinExistence type="predicted"/>
<sequence>MSPLAALASSMPLGLGPDVWVLLGAAGCLGILGYIGYMFSKLMNDA</sequence>
<keyword evidence="3" id="KW-1185">Reference proteome</keyword>
<dbReference type="RefSeq" id="WP_279528456.1">
    <property type="nucleotide sequence ID" value="NZ_CP122312.1"/>
</dbReference>
<name>A0ABD5Z8Z6_9EURY</name>
<evidence type="ECO:0000256" key="1">
    <source>
        <dbReference type="SAM" id="Phobius"/>
    </source>
</evidence>
<feature type="transmembrane region" description="Helical" evidence="1">
    <location>
        <begin position="20"/>
        <end position="39"/>
    </location>
</feature>
<keyword evidence="1" id="KW-0472">Membrane</keyword>
<dbReference type="EMBL" id="JBHTAR010000011">
    <property type="protein sequence ID" value="MFC7201720.1"/>
    <property type="molecule type" value="Genomic_DNA"/>
</dbReference>
<evidence type="ECO:0000313" key="3">
    <source>
        <dbReference type="Proteomes" id="UP001596447"/>
    </source>
</evidence>
<keyword evidence="1" id="KW-0812">Transmembrane</keyword>
<protein>
    <submittedName>
        <fullName evidence="2">Uncharacterized protein</fullName>
    </submittedName>
</protein>
<organism evidence="2 3">
    <name type="scientific">Halospeciosus flavus</name>
    <dbReference type="NCBI Taxonomy" id="3032283"/>
    <lineage>
        <taxon>Archaea</taxon>
        <taxon>Methanobacteriati</taxon>
        <taxon>Methanobacteriota</taxon>
        <taxon>Stenosarchaea group</taxon>
        <taxon>Halobacteria</taxon>
        <taxon>Halobacteriales</taxon>
        <taxon>Halobacteriaceae</taxon>
        <taxon>Halospeciosus</taxon>
    </lineage>
</organism>